<feature type="domain" description="BRCT" evidence="8">
    <location>
        <begin position="1176"/>
        <end position="1237"/>
    </location>
</feature>
<reference evidence="9" key="1">
    <citation type="submission" date="2021-04" db="EMBL/GenBank/DDBJ databases">
        <authorList>
            <person name="Chebbi M.A.C M."/>
        </authorList>
    </citation>
    <scope>NUCLEOTIDE SEQUENCE</scope>
</reference>
<feature type="domain" description="BRCT" evidence="8">
    <location>
        <begin position="414"/>
        <end position="494"/>
    </location>
</feature>
<feature type="region of interest" description="Disordered" evidence="7">
    <location>
        <begin position="1361"/>
        <end position="1388"/>
    </location>
</feature>
<dbReference type="SUPFAM" id="SSF52113">
    <property type="entry name" value="BRCT domain"/>
    <property type="match status" value="2"/>
</dbReference>
<evidence type="ECO:0000256" key="3">
    <source>
        <dbReference type="ARBA" id="ARBA00023242"/>
    </source>
</evidence>
<dbReference type="InterPro" id="IPR051579">
    <property type="entry name" value="DDR_Transcriptional_Reg"/>
</dbReference>
<evidence type="ECO:0000256" key="4">
    <source>
        <dbReference type="ARBA" id="ARBA00023858"/>
    </source>
</evidence>
<dbReference type="Pfam" id="PF16770">
    <property type="entry name" value="RTT107_BRCT_5"/>
    <property type="match status" value="2"/>
</dbReference>
<dbReference type="PROSITE" id="PS50172">
    <property type="entry name" value="BRCT"/>
    <property type="match status" value="2"/>
</dbReference>
<feature type="region of interest" description="Disordered" evidence="7">
    <location>
        <begin position="1096"/>
        <end position="1123"/>
    </location>
</feature>
<evidence type="ECO:0000256" key="2">
    <source>
        <dbReference type="ARBA" id="ARBA00022763"/>
    </source>
</evidence>
<evidence type="ECO:0000256" key="1">
    <source>
        <dbReference type="ARBA" id="ARBA00004123"/>
    </source>
</evidence>
<feature type="region of interest" description="Disordered" evidence="7">
    <location>
        <begin position="1647"/>
        <end position="1683"/>
    </location>
</feature>
<evidence type="ECO:0000313" key="10">
    <source>
        <dbReference type="Proteomes" id="UP000786811"/>
    </source>
</evidence>
<accession>A0A8J2HAY3</accession>
<proteinExistence type="predicted"/>
<feature type="compositionally biased region" description="Low complexity" evidence="7">
    <location>
        <begin position="1063"/>
        <end position="1076"/>
    </location>
</feature>
<protein>
    <recommendedName>
        <fullName evidence="4">PAX-interacting protein 1</fullName>
    </recommendedName>
    <alternativeName>
        <fullName evidence="5">PAX transactivation activation domain-interacting protein</fullName>
    </alternativeName>
</protein>
<dbReference type="PANTHER" id="PTHR23196">
    <property type="entry name" value="PAX TRANSCRIPTION ACTIVATION DOMAIN INTERACTING PROTEIN"/>
    <property type="match status" value="1"/>
</dbReference>
<organism evidence="9 10">
    <name type="scientific">Cotesia congregata</name>
    <name type="common">Parasitoid wasp</name>
    <name type="synonym">Apanteles congregatus</name>
    <dbReference type="NCBI Taxonomy" id="51543"/>
    <lineage>
        <taxon>Eukaryota</taxon>
        <taxon>Metazoa</taxon>
        <taxon>Ecdysozoa</taxon>
        <taxon>Arthropoda</taxon>
        <taxon>Hexapoda</taxon>
        <taxon>Insecta</taxon>
        <taxon>Pterygota</taxon>
        <taxon>Neoptera</taxon>
        <taxon>Endopterygota</taxon>
        <taxon>Hymenoptera</taxon>
        <taxon>Apocrita</taxon>
        <taxon>Ichneumonoidea</taxon>
        <taxon>Braconidae</taxon>
        <taxon>Microgastrinae</taxon>
        <taxon>Cotesia</taxon>
    </lineage>
</organism>
<dbReference type="InterPro" id="IPR001357">
    <property type="entry name" value="BRCT_dom"/>
</dbReference>
<comment type="subcellular location">
    <subcellularLocation>
        <location evidence="1">Nucleus</location>
    </subcellularLocation>
</comment>
<feature type="compositionally biased region" description="Low complexity" evidence="7">
    <location>
        <begin position="116"/>
        <end position="130"/>
    </location>
</feature>
<dbReference type="PANTHER" id="PTHR23196:SF1">
    <property type="entry name" value="PAX-INTERACTING PROTEIN 1"/>
    <property type="match status" value="1"/>
</dbReference>
<evidence type="ECO:0000259" key="8">
    <source>
        <dbReference type="PROSITE" id="PS50172"/>
    </source>
</evidence>
<evidence type="ECO:0000256" key="7">
    <source>
        <dbReference type="SAM" id="MobiDB-lite"/>
    </source>
</evidence>
<feature type="region of interest" description="Disordered" evidence="7">
    <location>
        <begin position="904"/>
        <end position="936"/>
    </location>
</feature>
<feature type="compositionally biased region" description="Polar residues" evidence="7">
    <location>
        <begin position="913"/>
        <end position="923"/>
    </location>
</feature>
<keyword evidence="3" id="KW-0539">Nucleus</keyword>
<feature type="region of interest" description="Disordered" evidence="7">
    <location>
        <begin position="739"/>
        <end position="875"/>
    </location>
</feature>
<feature type="coiled-coil region" evidence="6">
    <location>
        <begin position="1925"/>
        <end position="1952"/>
    </location>
</feature>
<dbReference type="EMBL" id="CAJNRD030001119">
    <property type="protein sequence ID" value="CAG5088543.1"/>
    <property type="molecule type" value="Genomic_DNA"/>
</dbReference>
<comment type="caution">
    <text evidence="9">The sequence shown here is derived from an EMBL/GenBank/DDBJ whole genome shotgun (WGS) entry which is preliminary data.</text>
</comment>
<dbReference type="Gene3D" id="3.40.50.10190">
    <property type="entry name" value="BRCT domain"/>
    <property type="match status" value="3"/>
</dbReference>
<feature type="region of interest" description="Disordered" evidence="7">
    <location>
        <begin position="1003"/>
        <end position="1076"/>
    </location>
</feature>
<feature type="compositionally biased region" description="Polar residues" evidence="7">
    <location>
        <begin position="1364"/>
        <end position="1379"/>
    </location>
</feature>
<keyword evidence="2" id="KW-0227">DNA damage</keyword>
<keyword evidence="6" id="KW-0175">Coiled coil</keyword>
<feature type="compositionally biased region" description="Polar residues" evidence="7">
    <location>
        <begin position="799"/>
        <end position="872"/>
    </location>
</feature>
<dbReference type="CDD" id="cd17744">
    <property type="entry name" value="BRCT_MDC1_rpt1"/>
    <property type="match status" value="2"/>
</dbReference>
<evidence type="ECO:0000256" key="6">
    <source>
        <dbReference type="SAM" id="Coils"/>
    </source>
</evidence>
<dbReference type="Proteomes" id="UP000786811">
    <property type="component" value="Unassembled WGS sequence"/>
</dbReference>
<feature type="region of interest" description="Disordered" evidence="7">
    <location>
        <begin position="113"/>
        <end position="132"/>
    </location>
</feature>
<dbReference type="SMART" id="SM00292">
    <property type="entry name" value="BRCT"/>
    <property type="match status" value="2"/>
</dbReference>
<feature type="compositionally biased region" description="Polar residues" evidence="7">
    <location>
        <begin position="1003"/>
        <end position="1014"/>
    </location>
</feature>
<evidence type="ECO:0000256" key="5">
    <source>
        <dbReference type="ARBA" id="ARBA00030146"/>
    </source>
</evidence>
<gene>
    <name evidence="9" type="ORF">HICCMSTLAB_LOCUS4888</name>
</gene>
<dbReference type="InterPro" id="IPR036420">
    <property type="entry name" value="BRCT_dom_sf"/>
</dbReference>
<feature type="compositionally biased region" description="Low complexity" evidence="7">
    <location>
        <begin position="1020"/>
        <end position="1029"/>
    </location>
</feature>
<sequence length="2127" mass="239719">MSSKVPKLSIKIDTILSKEMESKFGVSENSESAKDIFDNAVKNSDDVTKSTIVTENRCLSNADKNIIDQLNDILSDDINFFPSEEVKSTPSPNPYNNYENLESFYLDYLERDDSPVDASSSAPSEASNSSLQLQGKQKCSMKEFCSCPLYDTQCSNTFSTQIYTSNEIFENHYINEEFLDEDFFFDTDNNSPKNDSEITSELTVSVVKLSDREILSHVSSEIPKSVENNNKNNNSGLSKELRVVLKKITEEEINKYGHGNAKNNNSSNKNMEICSSKELKVLLTRITDIKSSKLVEEKKNTLYAIQDSEFYQENNSEDLYFDHSCYELQETIKMQLKKKKTRYERKRKIEKNFDDKLKNGKVLVYDGNMSDLNDNEIVVHRKELTPLEEYTGTIVLIKNETILKRSARIYTSTIYKILFAGKYAYNDNYKQTIENFGGKVVSDPKVATVLVAKKVKRTMEFLSAICRGIPIVSLNWIQDCVENHRFVDPNKYLLKNVESEEKYNFNLKMSLKRAREKNLFEGYCFIITSGIQEKSFDQLKYCISFLFNHPSLIEGIINSNKSNESQSLVQQNSVDSASADNPQDMCEKYEADCQKKITNSSNILPSLIIRNQKTDCSNEDETNKSLMLVENNKPSIIQHQVSNTTVTTTQKNQFYIINNPYIKPIQSEFSESTNKCSQSKDILKRVTPKKKNLPKIVIENVNSNSQNIPPKLLLYNPHNRISIPINGIVSSTPVAREKKSEGASLKNNNNNVLESDKRNNTSFTRESVSKKMNKNIDDKVTESPTIVQVESSKEISHAANVTNTPTSDKTATLNTTVNSSPKEGTTTIGSTSSNLSQTTVTEPGNSRSTQTISFNKKNNTSSISAPTPNFQKTIPVPEKSNTILMSSIGVQTDPEQNSVAKNLKRKATDDNAQDATASCSHNQGAPPAKKQKIQSSEEVSDVIIHLDGKSANRIEISNELLENGQERQIVSQFFEKISSVVIVQPPSITQSIVKIINKSLRSTNQNSAANNETLRTVGDNNISNNNETSLNKDSRQENSENQEAASSNEPVNSNEKPTNNDSNINERSMNENLNNNQTLNKSIVNEKLNDKSHLAKENSNNTNLNANIKIQRNEPVASTSTAPVETQTVNQNFKSENNFGSSFSPSGFVQYGTRLLNKTDKICFTGEMDEKRQIAIEKLGGQITNDPTDATVLVADKFRRTFKFICAICRSIPIVSTQWINESITKNNFVNPYKYILKDEEAEKNYGFNLEESLMKAKKKQLFRDYTVLITNGVNRPSVNELRTIVKFAGGRPLVRAPKYWGPKSMIISCDDDAPKSKSKKELKIETKKSLEAEKNKRQKTEIMGSAIEKLASNFRGVNKDINNDSTGVNGKNQGSLRPSTPGPIERPKKIHKEKNQVDNREAFKRVEIEETLITKQSKLLIKKGPDDKIVVARQTQTTEQSTKFTKSYLNGDPLEEVSSTTQDDQSSLINVANNLDKVSDNSNENLSLKNDLKTYKNAQRVIGLNDTSESDSTILLMPCHLKKKKKSKNSKNNLSKNKKLALNNTKVNSLENKESKIIKSVDLLSDSDQKNNPPLSKEDLVNKKMGCKIQDEDVTDSESTLSSTPIESQNITTIDSVNDSDTTVFLTPVEQNTSVVNNTHEVDSDSTIFLTPTDKPKNCKKKMKETSSESSEEPPKKKSKNIQTCEKVNQLNESIYKVPEKFSSKEFKEKFIKIVKEEKLKKKIVAVFKHGGPAQTETLPTSSQELKDKLDKILGDEGLVDNNKEPKIDELREKFSEMFGDDVLKSQIEPPPTLSNEEVLNILKPNQHVNTTVDTSLSERDLAVDKKENSRVNKSKVEKKKSWKINGEKLFRKTIQERYVKNSKVGEEKEEMEDTLKLLDESLSLNKNENSVINKSKAEKKKSLKINGEKSSRKIIQDESNVKKSKVVEEKEEMEDTLKLLDESLSLNKEENSFINKPKAEKKKSLKINGEKSSRKIIQDESNVKKSKVVGENEEMELEELEDTLKLDASNDSQSRELEETLKLPEIPEPVNYELVEVGDLKHQSYNEESDDGTDSSFGKLVIDESPDATIALLDTSNLNEIDFEKDSIVNEKDPLYVDNNDYPLAICVLEDENHSDVAHSEQQQQ</sequence>
<dbReference type="OrthoDB" id="342264at2759"/>
<dbReference type="GO" id="GO:0006974">
    <property type="term" value="P:DNA damage response"/>
    <property type="evidence" value="ECO:0007669"/>
    <property type="project" value="UniProtKB-KW"/>
</dbReference>
<name>A0A8J2HAY3_COTCN</name>
<dbReference type="GO" id="GO:0005634">
    <property type="term" value="C:nucleus"/>
    <property type="evidence" value="ECO:0007669"/>
    <property type="project" value="UniProtKB-SubCell"/>
</dbReference>
<feature type="compositionally biased region" description="Polar residues" evidence="7">
    <location>
        <begin position="1097"/>
        <end position="1123"/>
    </location>
</feature>
<keyword evidence="10" id="KW-1185">Reference proteome</keyword>
<feature type="compositionally biased region" description="Polar residues" evidence="7">
    <location>
        <begin position="1039"/>
        <end position="1062"/>
    </location>
</feature>
<evidence type="ECO:0000313" key="9">
    <source>
        <dbReference type="EMBL" id="CAG5088543.1"/>
    </source>
</evidence>